<dbReference type="Gene3D" id="1.10.510.10">
    <property type="entry name" value="Transferase(Phosphotransferase) domain 1"/>
    <property type="match status" value="1"/>
</dbReference>
<keyword evidence="1" id="KW-0723">Serine/threonine-protein kinase</keyword>
<dbReference type="Proteomes" id="UP001529510">
    <property type="component" value="Unassembled WGS sequence"/>
</dbReference>
<sequence>CLTSFFSLYVFLAPEVIQNESYTFSPDWWGLGCLIYEMIQGQSPFRRRKERVKREEVDRRVCEDQEEYTEKFSEEAKDICRQVQT</sequence>
<keyword evidence="5" id="KW-0067">ATP-binding</keyword>
<dbReference type="Pfam" id="PF00069">
    <property type="entry name" value="Pkinase"/>
    <property type="match status" value="1"/>
</dbReference>
<name>A0ABD0RZW1_CIRMR</name>
<protein>
    <recommendedName>
        <fullName evidence="6">Protein kinase domain-containing protein</fullName>
    </recommendedName>
</protein>
<dbReference type="PROSITE" id="PS50011">
    <property type="entry name" value="PROTEIN_KINASE_DOM"/>
    <property type="match status" value="1"/>
</dbReference>
<gene>
    <name evidence="7" type="ORF">M9458_002112</name>
</gene>
<dbReference type="InterPro" id="IPR000719">
    <property type="entry name" value="Prot_kinase_dom"/>
</dbReference>
<evidence type="ECO:0000256" key="4">
    <source>
        <dbReference type="ARBA" id="ARBA00022777"/>
    </source>
</evidence>
<feature type="non-terminal residue" evidence="7">
    <location>
        <position position="1"/>
    </location>
</feature>
<evidence type="ECO:0000259" key="6">
    <source>
        <dbReference type="PROSITE" id="PS50011"/>
    </source>
</evidence>
<dbReference type="PANTHER" id="PTHR24355:SF14">
    <property type="entry name" value="G PROTEIN-COUPLED RECEPTOR KINASE 4"/>
    <property type="match status" value="1"/>
</dbReference>
<dbReference type="AlphaFoldDB" id="A0ABD0RZW1"/>
<dbReference type="InterPro" id="IPR011009">
    <property type="entry name" value="Kinase-like_dom_sf"/>
</dbReference>
<dbReference type="PANTHER" id="PTHR24355">
    <property type="entry name" value="G PROTEIN-COUPLED RECEPTOR KINASE/RIBOSOMAL PROTEIN S6 KINASE"/>
    <property type="match status" value="1"/>
</dbReference>
<reference evidence="7 8" key="1">
    <citation type="submission" date="2024-05" db="EMBL/GenBank/DDBJ databases">
        <title>Genome sequencing and assembly of Indian major carp, Cirrhinus mrigala (Hamilton, 1822).</title>
        <authorList>
            <person name="Mohindra V."/>
            <person name="Chowdhury L.M."/>
            <person name="Lal K."/>
            <person name="Jena J.K."/>
        </authorList>
    </citation>
    <scope>NUCLEOTIDE SEQUENCE [LARGE SCALE GENOMIC DNA]</scope>
    <source>
        <strain evidence="7">CM1030</strain>
        <tissue evidence="7">Blood</tissue>
    </source>
</reference>
<evidence type="ECO:0000256" key="2">
    <source>
        <dbReference type="ARBA" id="ARBA00022679"/>
    </source>
</evidence>
<evidence type="ECO:0000256" key="1">
    <source>
        <dbReference type="ARBA" id="ARBA00022527"/>
    </source>
</evidence>
<proteinExistence type="predicted"/>
<feature type="domain" description="Protein kinase" evidence="6">
    <location>
        <begin position="1"/>
        <end position="85"/>
    </location>
</feature>
<dbReference type="EMBL" id="JAMKFB020000001">
    <property type="protein sequence ID" value="KAL0204094.1"/>
    <property type="molecule type" value="Genomic_DNA"/>
</dbReference>
<keyword evidence="3" id="KW-0547">Nucleotide-binding</keyword>
<evidence type="ECO:0000256" key="5">
    <source>
        <dbReference type="ARBA" id="ARBA00022840"/>
    </source>
</evidence>
<evidence type="ECO:0000313" key="8">
    <source>
        <dbReference type="Proteomes" id="UP001529510"/>
    </source>
</evidence>
<evidence type="ECO:0000313" key="7">
    <source>
        <dbReference type="EMBL" id="KAL0204094.1"/>
    </source>
</evidence>
<keyword evidence="2" id="KW-0808">Transferase</keyword>
<keyword evidence="4" id="KW-0418">Kinase</keyword>
<evidence type="ECO:0000256" key="3">
    <source>
        <dbReference type="ARBA" id="ARBA00022741"/>
    </source>
</evidence>
<comment type="caution">
    <text evidence="7">The sequence shown here is derived from an EMBL/GenBank/DDBJ whole genome shotgun (WGS) entry which is preliminary data.</text>
</comment>
<accession>A0ABD0RZW1</accession>
<dbReference type="GO" id="GO:0005524">
    <property type="term" value="F:ATP binding"/>
    <property type="evidence" value="ECO:0007669"/>
    <property type="project" value="UniProtKB-KW"/>
</dbReference>
<keyword evidence="8" id="KW-1185">Reference proteome</keyword>
<organism evidence="7 8">
    <name type="scientific">Cirrhinus mrigala</name>
    <name type="common">Mrigala</name>
    <dbReference type="NCBI Taxonomy" id="683832"/>
    <lineage>
        <taxon>Eukaryota</taxon>
        <taxon>Metazoa</taxon>
        <taxon>Chordata</taxon>
        <taxon>Craniata</taxon>
        <taxon>Vertebrata</taxon>
        <taxon>Euteleostomi</taxon>
        <taxon>Actinopterygii</taxon>
        <taxon>Neopterygii</taxon>
        <taxon>Teleostei</taxon>
        <taxon>Ostariophysi</taxon>
        <taxon>Cypriniformes</taxon>
        <taxon>Cyprinidae</taxon>
        <taxon>Labeoninae</taxon>
        <taxon>Labeonini</taxon>
        <taxon>Cirrhinus</taxon>
    </lineage>
</organism>
<dbReference type="GO" id="GO:0004674">
    <property type="term" value="F:protein serine/threonine kinase activity"/>
    <property type="evidence" value="ECO:0007669"/>
    <property type="project" value="UniProtKB-KW"/>
</dbReference>
<dbReference type="SUPFAM" id="SSF56112">
    <property type="entry name" value="Protein kinase-like (PK-like)"/>
    <property type="match status" value="1"/>
</dbReference>